<dbReference type="Pfam" id="PF13830">
    <property type="entry name" value="DUF4192"/>
    <property type="match status" value="1"/>
</dbReference>
<gene>
    <name evidence="1" type="ORF">B0I29_13332</name>
</gene>
<dbReference type="RefSeq" id="WP_181558303.1">
    <property type="nucleotide sequence ID" value="NZ_JACHWI010000001.1"/>
</dbReference>
<accession>A0A327Z4Z3</accession>
<proteinExistence type="predicted"/>
<protein>
    <submittedName>
        <fullName evidence="1">Uncharacterized protein DUF4192</fullName>
    </submittedName>
</protein>
<organism evidence="1 2">
    <name type="scientific">Actinoplanes lutulentus</name>
    <dbReference type="NCBI Taxonomy" id="1287878"/>
    <lineage>
        <taxon>Bacteria</taxon>
        <taxon>Bacillati</taxon>
        <taxon>Actinomycetota</taxon>
        <taxon>Actinomycetes</taxon>
        <taxon>Micromonosporales</taxon>
        <taxon>Micromonosporaceae</taxon>
        <taxon>Actinoplanes</taxon>
    </lineage>
</organism>
<comment type="caution">
    <text evidence="1">The sequence shown here is derived from an EMBL/GenBank/DDBJ whole genome shotgun (WGS) entry which is preliminary data.</text>
</comment>
<dbReference type="Proteomes" id="UP000249341">
    <property type="component" value="Unassembled WGS sequence"/>
</dbReference>
<evidence type="ECO:0000313" key="1">
    <source>
        <dbReference type="EMBL" id="RAK25493.1"/>
    </source>
</evidence>
<evidence type="ECO:0000313" key="2">
    <source>
        <dbReference type="Proteomes" id="UP000249341"/>
    </source>
</evidence>
<dbReference type="EMBL" id="QLMJ01000033">
    <property type="protein sequence ID" value="RAK25493.1"/>
    <property type="molecule type" value="Genomic_DNA"/>
</dbReference>
<name>A0A327Z4Z3_9ACTN</name>
<keyword evidence="2" id="KW-1185">Reference proteome</keyword>
<reference evidence="1 2" key="1">
    <citation type="submission" date="2018-06" db="EMBL/GenBank/DDBJ databases">
        <title>Genomic Encyclopedia of Type Strains, Phase III (KMG-III): the genomes of soil and plant-associated and newly described type strains.</title>
        <authorList>
            <person name="Whitman W."/>
        </authorList>
    </citation>
    <scope>NUCLEOTIDE SEQUENCE [LARGE SCALE GENOMIC DNA]</scope>
    <source>
        <strain evidence="1 2">CGMCC 4.7090</strain>
    </source>
</reference>
<sequence length="324" mass="34739">MTNAFRINLKKPADVAAVVPYLLGFHPHDQLAILALHSGRILFAAATPVPFSADAADDAASIAIRIAAHDPDRVILIGYGPDEPIATAVNHTQEAFNALGVAVLATLRVHDSRIWHLGCDAPVCQTDGVPFDSSTTAVAAHATFLGLAPADNIDTFAARLAPITGPDREAMRKALIAAHQHLADIATGTEEEIEARFQGLAEDLIDETLTTYQQDHHFPDDRAALLLALLTDPQTSDVAIPTVEGDELDVRIWTDLTRRADDPHVAAPATLLALAAMQNGNGLLARLAIERAQEVDPDDPLIQAMAHAIARGVDPTDIRRRLRE</sequence>
<dbReference type="AlphaFoldDB" id="A0A327Z4Z3"/>
<dbReference type="InterPro" id="IPR025447">
    <property type="entry name" value="DUF4192"/>
</dbReference>